<dbReference type="KEGG" id="mng:MNEG_8667"/>
<sequence length="155" mass="15800">MRGLPTIVVGDLNCGEESPAVACLTTELTECSSCCSSIEGLLGKVGTFVGFDCSIDSQIDFIFANKGFKPAAYGVAPDTRENGHCCSDHRPVIADVEFDPDYVIPEAPSSDSAAAESAGGDAADPSAAVAAEAGRLVNSAAEHAANALNSLFKGL</sequence>
<dbReference type="Gene3D" id="3.60.10.10">
    <property type="entry name" value="Endonuclease/exonuclease/phosphatase"/>
    <property type="match status" value="1"/>
</dbReference>
<dbReference type="OrthoDB" id="276515at2759"/>
<dbReference type="EMBL" id="KK101889">
    <property type="protein sequence ID" value="KIY99293.1"/>
    <property type="molecule type" value="Genomic_DNA"/>
</dbReference>
<dbReference type="SUPFAM" id="SSF56219">
    <property type="entry name" value="DNase I-like"/>
    <property type="match status" value="1"/>
</dbReference>
<keyword evidence="2" id="KW-1185">Reference proteome</keyword>
<dbReference type="STRING" id="145388.A0A0D2KV87"/>
<proteinExistence type="predicted"/>
<dbReference type="GeneID" id="25741542"/>
<dbReference type="AlphaFoldDB" id="A0A0D2KV87"/>
<dbReference type="InterPro" id="IPR036691">
    <property type="entry name" value="Endo/exonu/phosph_ase_sf"/>
</dbReference>
<name>A0A0D2KV87_9CHLO</name>
<accession>A0A0D2KV87</accession>
<reference evidence="1 2" key="1">
    <citation type="journal article" date="2013" name="BMC Genomics">
        <title>Reconstruction of the lipid metabolism for the microalga Monoraphidium neglectum from its genome sequence reveals characteristics suitable for biofuel production.</title>
        <authorList>
            <person name="Bogen C."/>
            <person name="Al-Dilaimi A."/>
            <person name="Albersmeier A."/>
            <person name="Wichmann J."/>
            <person name="Grundmann M."/>
            <person name="Rupp O."/>
            <person name="Lauersen K.J."/>
            <person name="Blifernez-Klassen O."/>
            <person name="Kalinowski J."/>
            <person name="Goesmann A."/>
            <person name="Mussgnug J.H."/>
            <person name="Kruse O."/>
        </authorList>
    </citation>
    <scope>NUCLEOTIDE SEQUENCE [LARGE SCALE GENOMIC DNA]</scope>
    <source>
        <strain evidence="1 2">SAG 48.87</strain>
    </source>
</reference>
<evidence type="ECO:0000313" key="2">
    <source>
        <dbReference type="Proteomes" id="UP000054498"/>
    </source>
</evidence>
<dbReference type="RefSeq" id="XP_013898313.1">
    <property type="nucleotide sequence ID" value="XM_014042859.1"/>
</dbReference>
<organism evidence="1 2">
    <name type="scientific">Monoraphidium neglectum</name>
    <dbReference type="NCBI Taxonomy" id="145388"/>
    <lineage>
        <taxon>Eukaryota</taxon>
        <taxon>Viridiplantae</taxon>
        <taxon>Chlorophyta</taxon>
        <taxon>core chlorophytes</taxon>
        <taxon>Chlorophyceae</taxon>
        <taxon>CS clade</taxon>
        <taxon>Sphaeropleales</taxon>
        <taxon>Selenastraceae</taxon>
        <taxon>Monoraphidium</taxon>
    </lineage>
</organism>
<gene>
    <name evidence="1" type="ORF">MNEG_8667</name>
</gene>
<evidence type="ECO:0008006" key="3">
    <source>
        <dbReference type="Google" id="ProtNLM"/>
    </source>
</evidence>
<evidence type="ECO:0000313" key="1">
    <source>
        <dbReference type="EMBL" id="KIY99293.1"/>
    </source>
</evidence>
<dbReference type="Proteomes" id="UP000054498">
    <property type="component" value="Unassembled WGS sequence"/>
</dbReference>
<protein>
    <recommendedName>
        <fullName evidence="3">Endonuclease/exonuclease/phosphatase domain-containing protein</fullName>
    </recommendedName>
</protein>